<comment type="subcellular location">
    <subcellularLocation>
        <location evidence="1">Bacterial flagellum basal body</location>
    </subcellularLocation>
    <subcellularLocation>
        <location evidence="2">Cell membrane</location>
        <topology evidence="2">Peripheral membrane protein</topology>
        <orientation evidence="2">Cytoplasmic side</orientation>
    </subcellularLocation>
</comment>
<dbReference type="SUPFAM" id="SSF48029">
    <property type="entry name" value="FliG"/>
    <property type="match status" value="2"/>
</dbReference>
<dbReference type="InterPro" id="IPR023087">
    <property type="entry name" value="Flg_Motor_Flig_C"/>
</dbReference>
<evidence type="ECO:0000313" key="15">
    <source>
        <dbReference type="Proteomes" id="UP000182661"/>
    </source>
</evidence>
<dbReference type="PANTHER" id="PTHR30534">
    <property type="entry name" value="FLAGELLAR MOTOR SWITCH PROTEIN FLIG"/>
    <property type="match status" value="1"/>
</dbReference>
<accession>A0A657LT65</accession>
<dbReference type="PRINTS" id="PR00954">
    <property type="entry name" value="FLGMOTORFLIG"/>
</dbReference>
<name>A0A657LT65_9HYPH</name>
<dbReference type="PANTHER" id="PTHR30534:SF0">
    <property type="entry name" value="FLAGELLAR MOTOR SWITCH PROTEIN FLIG"/>
    <property type="match status" value="1"/>
</dbReference>
<reference evidence="14 15" key="1">
    <citation type="submission" date="2016-02" db="EMBL/GenBank/DDBJ databases">
        <title>Genome sequencing of a beta-galactosidase producing bacteria Rhizobium sp. 59.</title>
        <authorList>
            <person name="Wang D."/>
            <person name="Kot W."/>
            <person name="Qin Y."/>
            <person name="Hansen L."/>
            <person name="Naqvi K."/>
            <person name="Rensing C."/>
        </authorList>
    </citation>
    <scope>NUCLEOTIDE SEQUENCE [LARGE SCALE GENOMIC DNA]</scope>
    <source>
        <strain evidence="14 15">59</strain>
    </source>
</reference>
<evidence type="ECO:0000256" key="5">
    <source>
        <dbReference type="ARBA" id="ARBA00022475"/>
    </source>
</evidence>
<comment type="function">
    <text evidence="10">FliG is one of three proteins (FliG, FliN, FliM) that forms the rotor-mounted switch complex (C ring), located at the base of the basal body. This complex interacts with the CheY and CheZ chemotaxis proteins, in addition to contacting components of the motor that determine the direction of flagellar rotation.</text>
</comment>
<gene>
    <name evidence="14" type="ORF">AX760_18025</name>
</gene>
<feature type="domain" description="Flagellar motor switch protein FliG middle" evidence="12">
    <location>
        <begin position="128"/>
        <end position="196"/>
    </location>
</feature>
<dbReference type="Pfam" id="PF01706">
    <property type="entry name" value="FliG_C"/>
    <property type="match status" value="1"/>
</dbReference>
<keyword evidence="7" id="KW-0283">Flagellar rotation</keyword>
<evidence type="ECO:0000259" key="12">
    <source>
        <dbReference type="Pfam" id="PF14841"/>
    </source>
</evidence>
<evidence type="ECO:0000256" key="4">
    <source>
        <dbReference type="ARBA" id="ARBA00021870"/>
    </source>
</evidence>
<feature type="domain" description="Flagellar motor switch protein FliG C-terminal" evidence="11">
    <location>
        <begin position="228"/>
        <end position="335"/>
    </location>
</feature>
<comment type="caution">
    <text evidence="14">The sequence shown here is derived from an EMBL/GenBank/DDBJ whole genome shotgun (WGS) entry which is preliminary data.</text>
</comment>
<keyword evidence="5" id="KW-1003">Cell membrane</keyword>
<dbReference type="GO" id="GO:0071973">
    <property type="term" value="P:bacterial-type flagellum-dependent cell motility"/>
    <property type="evidence" value="ECO:0007669"/>
    <property type="project" value="InterPro"/>
</dbReference>
<dbReference type="InterPro" id="IPR011002">
    <property type="entry name" value="FliG_a-hlx"/>
</dbReference>
<dbReference type="RefSeq" id="WP_071833458.1">
    <property type="nucleotide sequence ID" value="NZ_LSRP01000088.1"/>
</dbReference>
<dbReference type="InterPro" id="IPR028263">
    <property type="entry name" value="FliG_N"/>
</dbReference>
<dbReference type="Gene3D" id="1.10.220.30">
    <property type="match status" value="3"/>
</dbReference>
<evidence type="ECO:0000313" key="14">
    <source>
        <dbReference type="EMBL" id="OJF96299.1"/>
    </source>
</evidence>
<evidence type="ECO:0000256" key="7">
    <source>
        <dbReference type="ARBA" id="ARBA00022779"/>
    </source>
</evidence>
<keyword evidence="14" id="KW-0969">Cilium</keyword>
<protein>
    <recommendedName>
        <fullName evidence="4">Flagellar motor switch protein FliG</fullName>
    </recommendedName>
</protein>
<keyword evidence="14" id="KW-0966">Cell projection</keyword>
<evidence type="ECO:0000256" key="8">
    <source>
        <dbReference type="ARBA" id="ARBA00023136"/>
    </source>
</evidence>
<keyword evidence="14" id="KW-0282">Flagellum</keyword>
<evidence type="ECO:0000256" key="10">
    <source>
        <dbReference type="ARBA" id="ARBA00025598"/>
    </source>
</evidence>
<dbReference type="AlphaFoldDB" id="A0A657LT65"/>
<dbReference type="NCBIfam" id="NF004260">
    <property type="entry name" value="PRK05686.2-1"/>
    <property type="match status" value="1"/>
</dbReference>
<dbReference type="Pfam" id="PF14841">
    <property type="entry name" value="FliG_M"/>
    <property type="match status" value="1"/>
</dbReference>
<dbReference type="EMBL" id="LSRP01000088">
    <property type="protein sequence ID" value="OJF96299.1"/>
    <property type="molecule type" value="Genomic_DNA"/>
</dbReference>
<dbReference type="GO" id="GO:0006935">
    <property type="term" value="P:chemotaxis"/>
    <property type="evidence" value="ECO:0007669"/>
    <property type="project" value="UniProtKB-KW"/>
</dbReference>
<dbReference type="OrthoDB" id="9780302at2"/>
<evidence type="ECO:0000256" key="9">
    <source>
        <dbReference type="ARBA" id="ARBA00023143"/>
    </source>
</evidence>
<evidence type="ECO:0000259" key="11">
    <source>
        <dbReference type="Pfam" id="PF01706"/>
    </source>
</evidence>
<sequence>MMDFDNFAAQAPTSPLSQIDKAAAVLLAMGKPIAGKLLKFFTQSELQAIIASAQSLRSIPPHELEILVNEFEDLFTEGAGLMDNAKAIEGILEEGLSPDEVDGLLGRRTTFQSYEANIWDRLQDSDPAFVAQYLGKEHPQTIAYVLSMMPSTFGAKVLLQLPEASRADIINRAVNMKTVSPKAAAIIETRVFEMMRELDADRNSTGSIKIAEVMNELEKTQVDSLLASLESLNTDAVRKVRPKIFLFDDILAMPQRSRVQLFNDVSGDIITMALRGSGMELRESVLASLGARQRRMIESDLSAGDAGINPRDIAIARRSITQEAIRLAASGQIELKEKAQAAA</sequence>
<keyword evidence="15" id="KW-1185">Reference proteome</keyword>
<keyword evidence="9" id="KW-0975">Bacterial flagellum</keyword>
<evidence type="ECO:0000259" key="13">
    <source>
        <dbReference type="Pfam" id="PF14842"/>
    </source>
</evidence>
<dbReference type="InterPro" id="IPR032779">
    <property type="entry name" value="FliG_M"/>
</dbReference>
<dbReference type="Pfam" id="PF14842">
    <property type="entry name" value="FliG_N"/>
    <property type="match status" value="1"/>
</dbReference>
<dbReference type="Proteomes" id="UP000182661">
    <property type="component" value="Unassembled WGS sequence"/>
</dbReference>
<evidence type="ECO:0000256" key="2">
    <source>
        <dbReference type="ARBA" id="ARBA00004413"/>
    </source>
</evidence>
<keyword evidence="8" id="KW-0472">Membrane</keyword>
<evidence type="ECO:0000256" key="1">
    <source>
        <dbReference type="ARBA" id="ARBA00004117"/>
    </source>
</evidence>
<keyword evidence="6" id="KW-0145">Chemotaxis</keyword>
<feature type="domain" description="Flagellar motor switch protein FliG N-terminal" evidence="13">
    <location>
        <begin position="16"/>
        <end position="109"/>
    </location>
</feature>
<evidence type="ECO:0000256" key="6">
    <source>
        <dbReference type="ARBA" id="ARBA00022500"/>
    </source>
</evidence>
<comment type="similarity">
    <text evidence="3">Belongs to the FliG family.</text>
</comment>
<evidence type="ECO:0000256" key="3">
    <source>
        <dbReference type="ARBA" id="ARBA00010299"/>
    </source>
</evidence>
<dbReference type="GO" id="GO:0009425">
    <property type="term" value="C:bacterial-type flagellum basal body"/>
    <property type="evidence" value="ECO:0007669"/>
    <property type="project" value="UniProtKB-SubCell"/>
</dbReference>
<proteinExistence type="inferred from homology"/>
<organism evidence="14 15">
    <name type="scientific">Pararhizobium antarcticum</name>
    <dbReference type="NCBI Taxonomy" id="1798805"/>
    <lineage>
        <taxon>Bacteria</taxon>
        <taxon>Pseudomonadati</taxon>
        <taxon>Pseudomonadota</taxon>
        <taxon>Alphaproteobacteria</taxon>
        <taxon>Hyphomicrobiales</taxon>
        <taxon>Rhizobiaceae</taxon>
        <taxon>Rhizobium/Agrobacterium group</taxon>
        <taxon>Pararhizobium</taxon>
    </lineage>
</organism>
<dbReference type="GO" id="GO:0005886">
    <property type="term" value="C:plasma membrane"/>
    <property type="evidence" value="ECO:0007669"/>
    <property type="project" value="UniProtKB-SubCell"/>
</dbReference>
<dbReference type="InterPro" id="IPR000090">
    <property type="entry name" value="Flg_Motor_Flig"/>
</dbReference>
<dbReference type="GO" id="GO:0003774">
    <property type="term" value="F:cytoskeletal motor activity"/>
    <property type="evidence" value="ECO:0007669"/>
    <property type="project" value="InterPro"/>
</dbReference>